<keyword evidence="2" id="KW-1185">Reference proteome</keyword>
<accession>A0A5E4MRR4</accession>
<evidence type="ECO:0000313" key="1">
    <source>
        <dbReference type="EMBL" id="VVC34893.1"/>
    </source>
</evidence>
<name>A0A5E4MRR4_9HEMI</name>
<reference evidence="1 2" key="1">
    <citation type="submission" date="2019-08" db="EMBL/GenBank/DDBJ databases">
        <authorList>
            <person name="Alioto T."/>
            <person name="Alioto T."/>
            <person name="Gomez Garrido J."/>
        </authorList>
    </citation>
    <scope>NUCLEOTIDE SEQUENCE [LARGE SCALE GENOMIC DNA]</scope>
</reference>
<proteinExistence type="predicted"/>
<dbReference type="Proteomes" id="UP000325440">
    <property type="component" value="Unassembled WGS sequence"/>
</dbReference>
<dbReference type="EMBL" id="CABPRJ010001022">
    <property type="protein sequence ID" value="VVC34893.1"/>
    <property type="molecule type" value="Genomic_DNA"/>
</dbReference>
<dbReference type="OrthoDB" id="6618804at2759"/>
<evidence type="ECO:0000313" key="2">
    <source>
        <dbReference type="Proteomes" id="UP000325440"/>
    </source>
</evidence>
<protein>
    <recommendedName>
        <fullName evidence="3">Reverse transcriptase domain</fullName>
    </recommendedName>
</protein>
<sequence>MKSSRIRWAGHVWRSEVVLGSITKWKPNTKRSRGRPRQWWADRVKDDLRMIGVENAEEMSRDREKWKDVVVAAMDLNGL</sequence>
<dbReference type="AlphaFoldDB" id="A0A5E4MRR4"/>
<gene>
    <name evidence="1" type="ORF">CINCED_3A003801</name>
</gene>
<evidence type="ECO:0008006" key="3">
    <source>
        <dbReference type="Google" id="ProtNLM"/>
    </source>
</evidence>
<organism evidence="1 2">
    <name type="scientific">Cinara cedri</name>
    <dbReference type="NCBI Taxonomy" id="506608"/>
    <lineage>
        <taxon>Eukaryota</taxon>
        <taxon>Metazoa</taxon>
        <taxon>Ecdysozoa</taxon>
        <taxon>Arthropoda</taxon>
        <taxon>Hexapoda</taxon>
        <taxon>Insecta</taxon>
        <taxon>Pterygota</taxon>
        <taxon>Neoptera</taxon>
        <taxon>Paraneoptera</taxon>
        <taxon>Hemiptera</taxon>
        <taxon>Sternorrhyncha</taxon>
        <taxon>Aphidomorpha</taxon>
        <taxon>Aphidoidea</taxon>
        <taxon>Aphididae</taxon>
        <taxon>Lachninae</taxon>
        <taxon>Cinara</taxon>
    </lineage>
</organism>